<protein>
    <submittedName>
        <fullName evidence="1">DUF192 domain-containing protein</fullName>
    </submittedName>
</protein>
<dbReference type="EMBL" id="JAFNJU010000011">
    <property type="protein sequence ID" value="MBO1265979.1"/>
    <property type="molecule type" value="Genomic_DNA"/>
</dbReference>
<name>A0A939KHX0_9CLOT</name>
<dbReference type="AlphaFoldDB" id="A0A939KHX0"/>
<dbReference type="Proteomes" id="UP000664218">
    <property type="component" value="Unassembled WGS sequence"/>
</dbReference>
<dbReference type="InterPro" id="IPR003795">
    <property type="entry name" value="DUF192"/>
</dbReference>
<dbReference type="Pfam" id="PF02643">
    <property type="entry name" value="DUF192"/>
    <property type="match status" value="1"/>
</dbReference>
<sequence>MKVINVTTGEEILKELNIADTFVRRFMGLMGKKGLCPGFGLKIEPCSSIHTFNMRFAIDVLFVSEDHKVLEVLCAMTPGKVSSVVKGSRYVIEGNANELSDKVKIGDEIQIL</sequence>
<dbReference type="RefSeq" id="WP_207600506.1">
    <property type="nucleotide sequence ID" value="NZ_JAFNJU010000011.1"/>
</dbReference>
<reference evidence="1" key="1">
    <citation type="submission" date="2021-03" db="EMBL/GenBank/DDBJ databases">
        <title>Proteiniclasticum marinus sp. nov., isolated from tidal flat sediment.</title>
        <authorList>
            <person name="Namirimu T."/>
            <person name="Yang J.-A."/>
            <person name="Yang S.-H."/>
            <person name="Kim Y.-J."/>
            <person name="Kwon K.K."/>
        </authorList>
    </citation>
    <scope>NUCLEOTIDE SEQUENCE</scope>
    <source>
        <strain evidence="1">SCR006</strain>
    </source>
</reference>
<keyword evidence="2" id="KW-1185">Reference proteome</keyword>
<evidence type="ECO:0000313" key="1">
    <source>
        <dbReference type="EMBL" id="MBO1265979.1"/>
    </source>
</evidence>
<comment type="caution">
    <text evidence="1">The sequence shown here is derived from an EMBL/GenBank/DDBJ whole genome shotgun (WGS) entry which is preliminary data.</text>
</comment>
<dbReference type="Gene3D" id="2.60.120.1140">
    <property type="entry name" value="Protein of unknown function DUF192"/>
    <property type="match status" value="1"/>
</dbReference>
<gene>
    <name evidence="1" type="ORF">J3A84_13145</name>
</gene>
<evidence type="ECO:0000313" key="2">
    <source>
        <dbReference type="Proteomes" id="UP000664218"/>
    </source>
</evidence>
<proteinExistence type="predicted"/>
<organism evidence="1 2">
    <name type="scientific">Proteiniclasticum aestuarii</name>
    <dbReference type="NCBI Taxonomy" id="2817862"/>
    <lineage>
        <taxon>Bacteria</taxon>
        <taxon>Bacillati</taxon>
        <taxon>Bacillota</taxon>
        <taxon>Clostridia</taxon>
        <taxon>Eubacteriales</taxon>
        <taxon>Clostridiaceae</taxon>
        <taxon>Proteiniclasticum</taxon>
    </lineage>
</organism>
<accession>A0A939KHX0</accession>
<dbReference type="InterPro" id="IPR038695">
    <property type="entry name" value="Saro_0823-like_sf"/>
</dbReference>